<dbReference type="GO" id="GO:0015109">
    <property type="term" value="F:chromate transmembrane transporter activity"/>
    <property type="evidence" value="ECO:0007669"/>
    <property type="project" value="InterPro"/>
</dbReference>
<evidence type="ECO:0000256" key="3">
    <source>
        <dbReference type="ARBA" id="ARBA00022475"/>
    </source>
</evidence>
<proteinExistence type="inferred from homology"/>
<keyword evidence="5 7" id="KW-1133">Transmembrane helix</keyword>
<dbReference type="KEGG" id="tai:Taci_1753"/>
<reference evidence="8 9" key="1">
    <citation type="journal article" date="2009" name="Stand. Genomic Sci.">
        <title>Complete genome sequence of Thermanaerovibrio acidaminovorans type strain (Su883).</title>
        <authorList>
            <person name="Chovatia M."/>
            <person name="Sikorski J."/>
            <person name="Schroder M."/>
            <person name="Lapidus A."/>
            <person name="Nolan M."/>
            <person name="Tice H."/>
            <person name="Glavina Del Rio T."/>
            <person name="Copeland A."/>
            <person name="Cheng J.F."/>
            <person name="Lucas S."/>
            <person name="Chen F."/>
            <person name="Bruce D."/>
            <person name="Goodwin L."/>
            <person name="Pitluck S."/>
            <person name="Ivanova N."/>
            <person name="Mavromatis K."/>
            <person name="Ovchinnikova G."/>
            <person name="Pati A."/>
            <person name="Chen A."/>
            <person name="Palaniappan K."/>
            <person name="Land M."/>
            <person name="Hauser L."/>
            <person name="Chang Y.J."/>
            <person name="Jeffries C.D."/>
            <person name="Chain P."/>
            <person name="Saunders E."/>
            <person name="Detter J.C."/>
            <person name="Brettin T."/>
            <person name="Rohde M."/>
            <person name="Goker M."/>
            <person name="Spring S."/>
            <person name="Bristow J."/>
            <person name="Markowitz V."/>
            <person name="Hugenholtz P."/>
            <person name="Kyrpides N.C."/>
            <person name="Klenk H.P."/>
            <person name="Eisen J.A."/>
        </authorList>
    </citation>
    <scope>NUCLEOTIDE SEQUENCE [LARGE SCALE GENOMIC DNA]</scope>
    <source>
        <strain evidence="9">ATCC 49978 / DSM 6589 / Su883</strain>
    </source>
</reference>
<name>D1B7H6_THEAS</name>
<evidence type="ECO:0000256" key="5">
    <source>
        <dbReference type="ARBA" id="ARBA00022989"/>
    </source>
</evidence>
<feature type="transmembrane region" description="Helical" evidence="7">
    <location>
        <begin position="109"/>
        <end position="127"/>
    </location>
</feature>
<dbReference type="Pfam" id="PF02417">
    <property type="entry name" value="Chromate_transp"/>
    <property type="match status" value="1"/>
</dbReference>
<evidence type="ECO:0000256" key="6">
    <source>
        <dbReference type="ARBA" id="ARBA00023136"/>
    </source>
</evidence>
<feature type="transmembrane region" description="Helical" evidence="7">
    <location>
        <begin position="157"/>
        <end position="172"/>
    </location>
</feature>
<dbReference type="PANTHER" id="PTHR43663:SF1">
    <property type="entry name" value="CHROMATE TRANSPORTER"/>
    <property type="match status" value="1"/>
</dbReference>
<gene>
    <name evidence="8" type="ordered locus">Taci_1753</name>
</gene>
<dbReference type="STRING" id="525903.Taci_1753"/>
<dbReference type="InterPro" id="IPR003370">
    <property type="entry name" value="Chromate_transpt"/>
</dbReference>
<dbReference type="eggNOG" id="COG2059">
    <property type="taxonomic scope" value="Bacteria"/>
</dbReference>
<accession>D1B7H6</accession>
<dbReference type="EnsemblBacteria" id="ACZ19967">
    <property type="protein sequence ID" value="ACZ19967"/>
    <property type="gene ID" value="Taci_1753"/>
</dbReference>
<evidence type="ECO:0000313" key="9">
    <source>
        <dbReference type="Proteomes" id="UP000002030"/>
    </source>
</evidence>
<dbReference type="EMBL" id="CP001818">
    <property type="protein sequence ID" value="ACZ19967.1"/>
    <property type="molecule type" value="Genomic_DNA"/>
</dbReference>
<dbReference type="HOGENOM" id="CLU_018106_1_2_0"/>
<dbReference type="AlphaFoldDB" id="D1B7H6"/>
<evidence type="ECO:0000256" key="1">
    <source>
        <dbReference type="ARBA" id="ARBA00004651"/>
    </source>
</evidence>
<dbReference type="OrthoDB" id="9027281at2"/>
<organism evidence="8 9">
    <name type="scientific">Thermanaerovibrio acidaminovorans (strain ATCC 49978 / DSM 6589 / Su883)</name>
    <name type="common">Selenomonas acidaminovorans</name>
    <dbReference type="NCBI Taxonomy" id="525903"/>
    <lineage>
        <taxon>Bacteria</taxon>
        <taxon>Thermotogati</taxon>
        <taxon>Synergistota</taxon>
        <taxon>Synergistia</taxon>
        <taxon>Synergistales</taxon>
        <taxon>Synergistaceae</taxon>
        <taxon>Thermanaerovibrio</taxon>
    </lineage>
</organism>
<keyword evidence="9" id="KW-1185">Reference proteome</keyword>
<dbReference type="RefSeq" id="WP_012870476.1">
    <property type="nucleotide sequence ID" value="NC_013522.1"/>
</dbReference>
<evidence type="ECO:0000313" key="8">
    <source>
        <dbReference type="EMBL" id="ACZ19967.1"/>
    </source>
</evidence>
<keyword evidence="6 7" id="KW-0472">Membrane</keyword>
<dbReference type="GO" id="GO:0005886">
    <property type="term" value="C:plasma membrane"/>
    <property type="evidence" value="ECO:0007669"/>
    <property type="project" value="UniProtKB-SubCell"/>
</dbReference>
<protein>
    <submittedName>
        <fullName evidence="8">Chromate transporter</fullName>
    </submittedName>
</protein>
<sequence length="173" mass="18542">MELISPVLAFLKVGLMAFGGGISTVPIIRHQLIARGLVDPQQFLTVLGLSQTTPGPLILNAATLVGYEKGGLLGSVACTLSSIAMPLLALWGMRWAFRRYPWLDRRFRSAVRGPITALMGLAVVYMGRSSVTGPIQAGLFALSLLSLLIFPPLRRNPPVLILASGLLGILLLR</sequence>
<keyword evidence="4 7" id="KW-0812">Transmembrane</keyword>
<feature type="transmembrane region" description="Helical" evidence="7">
    <location>
        <begin position="7"/>
        <end position="28"/>
    </location>
</feature>
<evidence type="ECO:0000256" key="2">
    <source>
        <dbReference type="ARBA" id="ARBA00005262"/>
    </source>
</evidence>
<comment type="similarity">
    <text evidence="2">Belongs to the chromate ion transporter (CHR) (TC 2.A.51) family.</text>
</comment>
<dbReference type="PANTHER" id="PTHR43663">
    <property type="entry name" value="CHROMATE TRANSPORT PROTEIN-RELATED"/>
    <property type="match status" value="1"/>
</dbReference>
<keyword evidence="3" id="KW-1003">Cell membrane</keyword>
<evidence type="ECO:0000256" key="4">
    <source>
        <dbReference type="ARBA" id="ARBA00022692"/>
    </source>
</evidence>
<evidence type="ECO:0000256" key="7">
    <source>
        <dbReference type="SAM" id="Phobius"/>
    </source>
</evidence>
<dbReference type="Proteomes" id="UP000002030">
    <property type="component" value="Chromosome"/>
</dbReference>
<feature type="transmembrane region" description="Helical" evidence="7">
    <location>
        <begin position="72"/>
        <end position="97"/>
    </location>
</feature>
<comment type="subcellular location">
    <subcellularLocation>
        <location evidence="1">Cell membrane</location>
        <topology evidence="1">Multi-pass membrane protein</topology>
    </subcellularLocation>
</comment>
<dbReference type="InterPro" id="IPR052518">
    <property type="entry name" value="CHR_Transporter"/>
</dbReference>